<reference evidence="1" key="1">
    <citation type="submission" date="2021-05" db="EMBL/GenBank/DDBJ databases">
        <title>Whole genome sequence of Curtobacterium flaccumfaciens pv. flaccumfaciens strain CFBP 3417.</title>
        <authorList>
            <person name="Osdaghi E."/>
            <person name="Taghouti G."/>
            <person name="Portier P."/>
            <person name="Fazliarab A."/>
            <person name="Taghavi S.M."/>
            <person name="Briand M."/>
            <person name="Le-Saux M."/>
            <person name="Jacques M.-A."/>
        </authorList>
    </citation>
    <scope>NUCLEOTIDE SEQUENCE</scope>
    <source>
        <strain evidence="1">CFBP 3417</strain>
    </source>
</reference>
<name>A0A9Q2W592_9MICO</name>
<dbReference type="RefSeq" id="WP_214563288.1">
    <property type="nucleotide sequence ID" value="NZ_JAHEWX010000015.1"/>
</dbReference>
<organism evidence="1 2">
    <name type="scientific">Curtobacterium flaccumfaciens pv. flaccumfaciens</name>
    <dbReference type="NCBI Taxonomy" id="138532"/>
    <lineage>
        <taxon>Bacteria</taxon>
        <taxon>Bacillati</taxon>
        <taxon>Actinomycetota</taxon>
        <taxon>Actinomycetes</taxon>
        <taxon>Micrococcales</taxon>
        <taxon>Microbacteriaceae</taxon>
        <taxon>Curtobacterium</taxon>
    </lineage>
</organism>
<gene>
    <name evidence="1" type="ORF">KK103_12035</name>
</gene>
<proteinExistence type="predicted"/>
<accession>A0A9Q2W592</accession>
<dbReference type="EMBL" id="JAHEWX010000015">
    <property type="protein sequence ID" value="MBT1542495.1"/>
    <property type="molecule type" value="Genomic_DNA"/>
</dbReference>
<dbReference type="AlphaFoldDB" id="A0A9Q2W592"/>
<comment type="caution">
    <text evidence="1">The sequence shown here is derived from an EMBL/GenBank/DDBJ whole genome shotgun (WGS) entry which is preliminary data.</text>
</comment>
<dbReference type="Proteomes" id="UP000709437">
    <property type="component" value="Unassembled WGS sequence"/>
</dbReference>
<evidence type="ECO:0000313" key="1">
    <source>
        <dbReference type="EMBL" id="MBT1542495.1"/>
    </source>
</evidence>
<sequence length="47" mass="5259">MSETTDLIRPTRADQATRILVTVRKGLSTATWLCDELLGVLERGSKR</sequence>
<evidence type="ECO:0000313" key="2">
    <source>
        <dbReference type="Proteomes" id="UP000709437"/>
    </source>
</evidence>
<protein>
    <submittedName>
        <fullName evidence="1">Uncharacterized protein</fullName>
    </submittedName>
</protein>